<dbReference type="RefSeq" id="WP_154545805.1">
    <property type="nucleotide sequence ID" value="NZ_VULO01000011.1"/>
</dbReference>
<feature type="region of interest" description="Disordered" evidence="1">
    <location>
        <begin position="96"/>
        <end position="121"/>
    </location>
</feature>
<dbReference type="AlphaFoldDB" id="A0A6N7W6G0"/>
<sequence length="121" mass="13049">MITHESVGPDEDLAREVLIVARDIAPCISSFADDSEEQKDAVAILKRVYKTLATRGSQLVKSQRIGSASVEYADVESAFDGQPRRALRALCAASGGSRAGHSVGSFPQTRPISRVWPEGDY</sequence>
<keyword evidence="3" id="KW-1185">Reference proteome</keyword>
<accession>A0A6N7W6G0</accession>
<name>A0A6N7W6G0_9ACTO</name>
<organism evidence="2 3">
    <name type="scientific">Scrofimicrobium canadense</name>
    <dbReference type="NCBI Taxonomy" id="2652290"/>
    <lineage>
        <taxon>Bacteria</taxon>
        <taxon>Bacillati</taxon>
        <taxon>Actinomycetota</taxon>
        <taxon>Actinomycetes</taxon>
        <taxon>Actinomycetales</taxon>
        <taxon>Actinomycetaceae</taxon>
        <taxon>Scrofimicrobium</taxon>
    </lineage>
</organism>
<dbReference type="EMBL" id="VULO01000011">
    <property type="protein sequence ID" value="MSS84971.1"/>
    <property type="molecule type" value="Genomic_DNA"/>
</dbReference>
<protein>
    <submittedName>
        <fullName evidence="2">Uncharacterized protein</fullName>
    </submittedName>
</protein>
<comment type="caution">
    <text evidence="2">The sequence shown here is derived from an EMBL/GenBank/DDBJ whole genome shotgun (WGS) entry which is preliminary data.</text>
</comment>
<gene>
    <name evidence="2" type="ORF">FYJ24_09385</name>
</gene>
<evidence type="ECO:0000313" key="2">
    <source>
        <dbReference type="EMBL" id="MSS84971.1"/>
    </source>
</evidence>
<evidence type="ECO:0000256" key="1">
    <source>
        <dbReference type="SAM" id="MobiDB-lite"/>
    </source>
</evidence>
<dbReference type="Proteomes" id="UP000470875">
    <property type="component" value="Unassembled WGS sequence"/>
</dbReference>
<reference evidence="2 3" key="1">
    <citation type="submission" date="2019-08" db="EMBL/GenBank/DDBJ databases">
        <title>In-depth cultivation of the pig gut microbiome towards novel bacterial diversity and tailored functional studies.</title>
        <authorList>
            <person name="Wylensek D."/>
            <person name="Hitch T.C.A."/>
            <person name="Clavel T."/>
        </authorList>
    </citation>
    <scope>NUCLEOTIDE SEQUENCE [LARGE SCALE GENOMIC DNA]</scope>
    <source>
        <strain evidence="2 3">WB03_NA08</strain>
    </source>
</reference>
<evidence type="ECO:0000313" key="3">
    <source>
        <dbReference type="Proteomes" id="UP000470875"/>
    </source>
</evidence>
<proteinExistence type="predicted"/>